<sequence length="317" mass="36129">MTAILFFWLVIKTPQDPLGQSRVFKVEPGESAQSIALRLERGGIIRNAFYFRLYTLLSLRHQALKRGEYDIGPQFSIRDIADTIFQGRANEVRITLPEGLNLKEIENLFISNGLLQKGELENYSLRDFAAFTVLKDKPFNAGPEGYLFPDTYNFYKDSSVDDIVRKMLSTLDAKAGSLLASRPKDRTIFQILTMASLIEKETKNDPDRQMVSGILWKRLEAGMPLQVDATLIYITGRREIYEEDKKIQSLYNTYMYRGLPKGPISNPGLAAITSVLNPKDSPYWYYLNSPDGKTIYSITLEQHNRAKAIYLRASSKN</sequence>
<evidence type="ECO:0000313" key="8">
    <source>
        <dbReference type="EMBL" id="OGD40217.1"/>
    </source>
</evidence>
<dbReference type="Gene3D" id="3.30.1490.480">
    <property type="entry name" value="Endolytic murein transglycosylase"/>
    <property type="match status" value="1"/>
</dbReference>
<keyword evidence="5 7" id="KW-0456">Lyase</keyword>
<dbReference type="Pfam" id="PF02618">
    <property type="entry name" value="YceG"/>
    <property type="match status" value="1"/>
</dbReference>
<dbReference type="PANTHER" id="PTHR30518:SF2">
    <property type="entry name" value="ENDOLYTIC MUREIN TRANSGLYCOSYLASE"/>
    <property type="match status" value="1"/>
</dbReference>
<comment type="catalytic activity">
    <reaction evidence="7">
        <text>a peptidoglycan chain = a peptidoglycan chain with N-acetyl-1,6-anhydromuramyl-[peptide] at the reducing end + a peptidoglycan chain with N-acetylglucosamine at the non-reducing end.</text>
        <dbReference type="EC" id="4.2.2.29"/>
    </reaction>
</comment>
<evidence type="ECO:0000256" key="1">
    <source>
        <dbReference type="ARBA" id="ARBA00022475"/>
    </source>
</evidence>
<protein>
    <recommendedName>
        <fullName evidence="7">Endolytic murein transglycosylase</fullName>
        <ecNumber evidence="7">4.2.2.29</ecNumber>
    </recommendedName>
    <alternativeName>
        <fullName evidence="7">Peptidoglycan lytic transglycosylase</fullName>
    </alternativeName>
    <alternativeName>
        <fullName evidence="7">Peptidoglycan polymerization terminase</fullName>
    </alternativeName>
</protein>
<reference evidence="8 9" key="1">
    <citation type="journal article" date="2016" name="Nat. Commun.">
        <title>Thousands of microbial genomes shed light on interconnected biogeochemical processes in an aquifer system.</title>
        <authorList>
            <person name="Anantharaman K."/>
            <person name="Brown C.T."/>
            <person name="Hug L.A."/>
            <person name="Sharon I."/>
            <person name="Castelle C.J."/>
            <person name="Probst A.J."/>
            <person name="Thomas B.C."/>
            <person name="Singh A."/>
            <person name="Wilkins M.J."/>
            <person name="Karaoz U."/>
            <person name="Brodie E.L."/>
            <person name="Williams K.H."/>
            <person name="Hubbard S.S."/>
            <person name="Banfield J.F."/>
        </authorList>
    </citation>
    <scope>NUCLEOTIDE SEQUENCE [LARGE SCALE GENOMIC DNA]</scope>
</reference>
<comment type="caution">
    <text evidence="8">The sequence shown here is derived from an EMBL/GenBank/DDBJ whole genome shotgun (WGS) entry which is preliminary data.</text>
</comment>
<comment type="similarity">
    <text evidence="7">Belongs to the transglycosylase MltG family.</text>
</comment>
<dbReference type="GO" id="GO:0005886">
    <property type="term" value="C:plasma membrane"/>
    <property type="evidence" value="ECO:0007669"/>
    <property type="project" value="UniProtKB-UniRule"/>
</dbReference>
<keyword evidence="1 7" id="KW-1003">Cell membrane</keyword>
<dbReference type="InterPro" id="IPR003770">
    <property type="entry name" value="MLTG-like"/>
</dbReference>
<keyword evidence="4 7" id="KW-0472">Membrane</keyword>
<evidence type="ECO:0000256" key="4">
    <source>
        <dbReference type="ARBA" id="ARBA00023136"/>
    </source>
</evidence>
<keyword evidence="2 7" id="KW-0812">Transmembrane</keyword>
<comment type="function">
    <text evidence="7">Functions as a peptidoglycan terminase that cleaves nascent peptidoglycan strands endolytically to terminate their elongation.</text>
</comment>
<gene>
    <name evidence="7" type="primary">mltG</name>
    <name evidence="8" type="ORF">A3I30_03045</name>
</gene>
<organism evidence="8 9">
    <name type="scientific">Candidatus Azambacteria bacterium RIFCSPLOWO2_02_FULL_44_14</name>
    <dbReference type="NCBI Taxonomy" id="1797306"/>
    <lineage>
        <taxon>Bacteria</taxon>
        <taxon>Candidatus Azamiibacteriota</taxon>
    </lineage>
</organism>
<dbReference type="Proteomes" id="UP000177197">
    <property type="component" value="Unassembled WGS sequence"/>
</dbReference>
<dbReference type="CDD" id="cd08010">
    <property type="entry name" value="MltG_like"/>
    <property type="match status" value="1"/>
</dbReference>
<dbReference type="NCBIfam" id="TIGR00247">
    <property type="entry name" value="endolytic transglycosylase MltG"/>
    <property type="match status" value="1"/>
</dbReference>
<evidence type="ECO:0000313" key="9">
    <source>
        <dbReference type="Proteomes" id="UP000177197"/>
    </source>
</evidence>
<evidence type="ECO:0000256" key="3">
    <source>
        <dbReference type="ARBA" id="ARBA00022989"/>
    </source>
</evidence>
<dbReference type="EC" id="4.2.2.29" evidence="7"/>
<dbReference type="GO" id="GO:0009252">
    <property type="term" value="P:peptidoglycan biosynthetic process"/>
    <property type="evidence" value="ECO:0007669"/>
    <property type="project" value="UniProtKB-UniRule"/>
</dbReference>
<evidence type="ECO:0000256" key="6">
    <source>
        <dbReference type="ARBA" id="ARBA00023316"/>
    </source>
</evidence>
<dbReference type="HAMAP" id="MF_02065">
    <property type="entry name" value="MltG"/>
    <property type="match status" value="1"/>
</dbReference>
<proteinExistence type="inferred from homology"/>
<keyword evidence="6 7" id="KW-0961">Cell wall biogenesis/degradation</keyword>
<dbReference type="GO" id="GO:0071555">
    <property type="term" value="P:cell wall organization"/>
    <property type="evidence" value="ECO:0007669"/>
    <property type="project" value="UniProtKB-KW"/>
</dbReference>
<dbReference type="PANTHER" id="PTHR30518">
    <property type="entry name" value="ENDOLYTIC MUREIN TRANSGLYCOSYLASE"/>
    <property type="match status" value="1"/>
</dbReference>
<evidence type="ECO:0000256" key="7">
    <source>
        <dbReference type="HAMAP-Rule" id="MF_02065"/>
    </source>
</evidence>
<evidence type="ECO:0000256" key="5">
    <source>
        <dbReference type="ARBA" id="ARBA00023239"/>
    </source>
</evidence>
<dbReference type="AlphaFoldDB" id="A0A1F5CBI4"/>
<keyword evidence="3 7" id="KW-1133">Transmembrane helix</keyword>
<name>A0A1F5CBI4_9BACT</name>
<dbReference type="GO" id="GO:0008932">
    <property type="term" value="F:lytic endotransglycosylase activity"/>
    <property type="evidence" value="ECO:0007669"/>
    <property type="project" value="UniProtKB-UniRule"/>
</dbReference>
<dbReference type="EMBL" id="MEYV01000011">
    <property type="protein sequence ID" value="OGD40217.1"/>
    <property type="molecule type" value="Genomic_DNA"/>
</dbReference>
<accession>A0A1F5CBI4</accession>
<evidence type="ECO:0000256" key="2">
    <source>
        <dbReference type="ARBA" id="ARBA00022692"/>
    </source>
</evidence>
<feature type="site" description="Important for catalytic activity" evidence="7">
    <location>
        <position position="201"/>
    </location>
</feature>